<keyword evidence="1" id="KW-1133">Transmembrane helix</keyword>
<reference evidence="2" key="1">
    <citation type="submission" date="2018-01" db="EMBL/GenBank/DDBJ databases">
        <title>An insight into the sialome of Amazonian anophelines.</title>
        <authorList>
            <person name="Ribeiro J.M."/>
            <person name="Scarpassa V."/>
            <person name="Calvo E."/>
        </authorList>
    </citation>
    <scope>NUCLEOTIDE SEQUENCE</scope>
    <source>
        <tissue evidence="2">Salivary glands</tissue>
    </source>
</reference>
<accession>A0A2M3ZVF1</accession>
<keyword evidence="1" id="KW-0472">Membrane</keyword>
<organism evidence="2">
    <name type="scientific">Anopheles braziliensis</name>
    <dbReference type="NCBI Taxonomy" id="58242"/>
    <lineage>
        <taxon>Eukaryota</taxon>
        <taxon>Metazoa</taxon>
        <taxon>Ecdysozoa</taxon>
        <taxon>Arthropoda</taxon>
        <taxon>Hexapoda</taxon>
        <taxon>Insecta</taxon>
        <taxon>Pterygota</taxon>
        <taxon>Neoptera</taxon>
        <taxon>Endopterygota</taxon>
        <taxon>Diptera</taxon>
        <taxon>Nematocera</taxon>
        <taxon>Culicoidea</taxon>
        <taxon>Culicidae</taxon>
        <taxon>Anophelinae</taxon>
        <taxon>Anopheles</taxon>
    </lineage>
</organism>
<keyword evidence="1" id="KW-0812">Transmembrane</keyword>
<protein>
    <submittedName>
        <fullName evidence="2">Putative secreted peptide</fullName>
    </submittedName>
</protein>
<evidence type="ECO:0000256" key="1">
    <source>
        <dbReference type="SAM" id="Phobius"/>
    </source>
</evidence>
<proteinExistence type="predicted"/>
<feature type="transmembrane region" description="Helical" evidence="1">
    <location>
        <begin position="33"/>
        <end position="55"/>
    </location>
</feature>
<name>A0A2M3ZVF1_9DIPT</name>
<dbReference type="AlphaFoldDB" id="A0A2M3ZVF1"/>
<sequence>MHTNVYLAVYVAAVAFFLGLARSIWELVIKTNYLAVALSAGTYVLCASANCFTINSESRMLAHLRHHYGSILRIPSLCTVDKRVV</sequence>
<evidence type="ECO:0000313" key="2">
    <source>
        <dbReference type="EMBL" id="MBW32472.1"/>
    </source>
</evidence>
<dbReference type="EMBL" id="GGFM01011721">
    <property type="protein sequence ID" value="MBW32472.1"/>
    <property type="molecule type" value="Transcribed_RNA"/>
</dbReference>